<comment type="caution">
    <text evidence="5">The sequence shown here is derived from an EMBL/GenBank/DDBJ whole genome shotgun (WGS) entry which is preliminary data.</text>
</comment>
<evidence type="ECO:0000256" key="3">
    <source>
        <dbReference type="ARBA" id="ARBA00022801"/>
    </source>
</evidence>
<evidence type="ECO:0000256" key="1">
    <source>
        <dbReference type="ARBA" id="ARBA00001561"/>
    </source>
</evidence>
<keyword evidence="3" id="KW-0378">Hydrolase</keyword>
<dbReference type="SMART" id="SM00646">
    <property type="entry name" value="Ami_3"/>
    <property type="match status" value="1"/>
</dbReference>
<organism evidence="5 6">
    <name type="scientific">Brumimicrobium salinarum</name>
    <dbReference type="NCBI Taxonomy" id="2058658"/>
    <lineage>
        <taxon>Bacteria</taxon>
        <taxon>Pseudomonadati</taxon>
        <taxon>Bacteroidota</taxon>
        <taxon>Flavobacteriia</taxon>
        <taxon>Flavobacteriales</taxon>
        <taxon>Crocinitomicaceae</taxon>
        <taxon>Brumimicrobium</taxon>
    </lineage>
</organism>
<dbReference type="InterPro" id="IPR002508">
    <property type="entry name" value="MurNAc-LAA_cat"/>
</dbReference>
<name>A0A2I0QZP3_9FLAO</name>
<dbReference type="Proteomes" id="UP000236654">
    <property type="component" value="Unassembled WGS sequence"/>
</dbReference>
<evidence type="ECO:0000313" key="6">
    <source>
        <dbReference type="Proteomes" id="UP000236654"/>
    </source>
</evidence>
<protein>
    <recommendedName>
        <fullName evidence="2">N-acetylmuramoyl-L-alanine amidase</fullName>
        <ecNumber evidence="2">3.5.1.28</ecNumber>
    </recommendedName>
</protein>
<dbReference type="OrthoDB" id="9806267at2"/>
<dbReference type="GO" id="GO:0008745">
    <property type="term" value="F:N-acetylmuramoyl-L-alanine amidase activity"/>
    <property type="evidence" value="ECO:0007669"/>
    <property type="project" value="UniProtKB-EC"/>
</dbReference>
<dbReference type="SUPFAM" id="SSF53187">
    <property type="entry name" value="Zn-dependent exopeptidases"/>
    <property type="match status" value="1"/>
</dbReference>
<comment type="catalytic activity">
    <reaction evidence="1">
        <text>Hydrolyzes the link between N-acetylmuramoyl residues and L-amino acid residues in certain cell-wall glycopeptides.</text>
        <dbReference type="EC" id="3.5.1.28"/>
    </reaction>
</comment>
<dbReference type="Gene3D" id="3.40.630.40">
    <property type="entry name" value="Zn-dependent exopeptidases"/>
    <property type="match status" value="1"/>
</dbReference>
<dbReference type="PANTHER" id="PTHR30404">
    <property type="entry name" value="N-ACETYLMURAMOYL-L-ALANINE AMIDASE"/>
    <property type="match status" value="1"/>
</dbReference>
<feature type="domain" description="MurNAc-LAA" evidence="4">
    <location>
        <begin position="85"/>
        <end position="194"/>
    </location>
</feature>
<dbReference type="InterPro" id="IPR050695">
    <property type="entry name" value="N-acetylmuramoyl_amidase_3"/>
</dbReference>
<dbReference type="RefSeq" id="WP_101335724.1">
    <property type="nucleotide sequence ID" value="NZ_PJNI01000023.1"/>
</dbReference>
<dbReference type="GO" id="GO:0030288">
    <property type="term" value="C:outer membrane-bounded periplasmic space"/>
    <property type="evidence" value="ECO:0007669"/>
    <property type="project" value="TreeGrafter"/>
</dbReference>
<reference evidence="5 6" key="1">
    <citation type="submission" date="2017-12" db="EMBL/GenBank/DDBJ databases">
        <title>The draft genome sequence of Brumimicrobium saltpan LHR20.</title>
        <authorList>
            <person name="Do Z.-J."/>
            <person name="Luo H.-R."/>
        </authorList>
    </citation>
    <scope>NUCLEOTIDE SEQUENCE [LARGE SCALE GENOMIC DNA]</scope>
    <source>
        <strain evidence="5 6">LHR20</strain>
    </source>
</reference>
<keyword evidence="6" id="KW-1185">Reference proteome</keyword>
<evidence type="ECO:0000256" key="2">
    <source>
        <dbReference type="ARBA" id="ARBA00011901"/>
    </source>
</evidence>
<dbReference type="AlphaFoldDB" id="A0A2I0QZP3"/>
<evidence type="ECO:0000313" key="5">
    <source>
        <dbReference type="EMBL" id="PKR79600.1"/>
    </source>
</evidence>
<sequence length="196" mass="22292">MKNLLKFIGIALLTFTFAFTNHPQKTIVIDVSHGGDDNGATFEDFTEKEVVFDIAQRVIELNKNSDIKIVLTRNSDDFLSLEERAKMINSFQPDFVISLHANLHPNSNKKGTEIYISENNKEIEKSKQLALNISNVFENQNPVIKNANFQLLRNVEFPIALLELGFLSNKDDREKLTSSKGQIELAESILKLLERK</sequence>
<evidence type="ECO:0000259" key="4">
    <source>
        <dbReference type="SMART" id="SM00646"/>
    </source>
</evidence>
<gene>
    <name evidence="5" type="ORF">CW751_14375</name>
</gene>
<dbReference type="PANTHER" id="PTHR30404:SF0">
    <property type="entry name" value="N-ACETYLMURAMOYL-L-ALANINE AMIDASE AMIC"/>
    <property type="match status" value="1"/>
</dbReference>
<dbReference type="EC" id="3.5.1.28" evidence="2"/>
<accession>A0A2I0QZP3</accession>
<dbReference type="Pfam" id="PF01520">
    <property type="entry name" value="Amidase_3"/>
    <property type="match status" value="1"/>
</dbReference>
<proteinExistence type="predicted"/>
<dbReference type="EMBL" id="PJNI01000023">
    <property type="protein sequence ID" value="PKR79600.1"/>
    <property type="molecule type" value="Genomic_DNA"/>
</dbReference>
<dbReference type="GO" id="GO:0009253">
    <property type="term" value="P:peptidoglycan catabolic process"/>
    <property type="evidence" value="ECO:0007669"/>
    <property type="project" value="InterPro"/>
</dbReference>
<dbReference type="CDD" id="cd02696">
    <property type="entry name" value="MurNAc-LAA"/>
    <property type="match status" value="1"/>
</dbReference>